<proteinExistence type="predicted"/>
<name>D0WCX3_NEILA</name>
<evidence type="ECO:0000313" key="2">
    <source>
        <dbReference type="EMBL" id="EEZ74583.1"/>
    </source>
</evidence>
<organism evidence="2 3">
    <name type="scientific">Neisseria lactamica ATCC 23970</name>
    <dbReference type="NCBI Taxonomy" id="546265"/>
    <lineage>
        <taxon>Bacteria</taxon>
        <taxon>Pseudomonadati</taxon>
        <taxon>Pseudomonadota</taxon>
        <taxon>Betaproteobacteria</taxon>
        <taxon>Neisseriales</taxon>
        <taxon>Neisseriaceae</taxon>
        <taxon>Neisseria</taxon>
    </lineage>
</organism>
<protein>
    <submittedName>
        <fullName evidence="2">Uncharacterized protein</fullName>
    </submittedName>
</protein>
<gene>
    <name evidence="2" type="ORF">NEILACOT_05407</name>
</gene>
<evidence type="ECO:0000256" key="1">
    <source>
        <dbReference type="SAM" id="MobiDB-lite"/>
    </source>
</evidence>
<dbReference type="AlphaFoldDB" id="D0WCX3"/>
<comment type="caution">
    <text evidence="2">The sequence shown here is derived from an EMBL/GenBank/DDBJ whole genome shotgun (WGS) entry which is preliminary data.</text>
</comment>
<dbReference type="Proteomes" id="UP000003843">
    <property type="component" value="Unassembled WGS sequence"/>
</dbReference>
<dbReference type="GeneID" id="79235978"/>
<reference evidence="2 3" key="1">
    <citation type="submission" date="2009-10" db="EMBL/GenBank/DDBJ databases">
        <authorList>
            <person name="Weinstock G."/>
            <person name="Sodergren E."/>
            <person name="Clifton S."/>
            <person name="Fulton L."/>
            <person name="Fulton B."/>
            <person name="Courtney L."/>
            <person name="Fronick C."/>
            <person name="Harrison M."/>
            <person name="Strong C."/>
            <person name="Farmer C."/>
            <person name="Delahaunty K."/>
            <person name="Markovic C."/>
            <person name="Hall O."/>
            <person name="Minx P."/>
            <person name="Tomlinson C."/>
            <person name="Mitreva M."/>
            <person name="Nelson J."/>
            <person name="Hou S."/>
            <person name="Wollam A."/>
            <person name="Pepin K.H."/>
            <person name="Johnson M."/>
            <person name="Bhonagiri V."/>
            <person name="Nash W.E."/>
            <person name="Warren W."/>
            <person name="Chinwalla A."/>
            <person name="Mardis E.R."/>
            <person name="Wilson R.K."/>
        </authorList>
    </citation>
    <scope>NUCLEOTIDE SEQUENCE [LARGE SCALE GENOMIC DNA]</scope>
    <source>
        <strain evidence="2 3">ATCC 23970</strain>
    </source>
</reference>
<dbReference type="RefSeq" id="WP_003711132.1">
    <property type="nucleotide sequence ID" value="NZ_KN046803.1"/>
</dbReference>
<feature type="region of interest" description="Disordered" evidence="1">
    <location>
        <begin position="1"/>
        <end position="41"/>
    </location>
</feature>
<dbReference type="EMBL" id="ACEQ02000037">
    <property type="protein sequence ID" value="EEZ74583.1"/>
    <property type="molecule type" value="Genomic_DNA"/>
</dbReference>
<accession>D0WCX3</accession>
<evidence type="ECO:0000313" key="3">
    <source>
        <dbReference type="Proteomes" id="UP000003843"/>
    </source>
</evidence>
<sequence>MRSDAKANGAAVQMPSERRLSDGIRLNLPENYGAQSVRPLK</sequence>